<feature type="non-terminal residue" evidence="1">
    <location>
        <position position="1"/>
    </location>
</feature>
<sequence>MDFIDIFSFLTLGQILIQTTTRSLLNGTSSGMSSSNSLAARCPECTEAAM</sequence>
<dbReference type="EMBL" id="UINC01037296">
    <property type="protein sequence ID" value="SVB32575.1"/>
    <property type="molecule type" value="Genomic_DNA"/>
</dbReference>
<protein>
    <submittedName>
        <fullName evidence="1">Uncharacterized protein</fullName>
    </submittedName>
</protein>
<organism evidence="1">
    <name type="scientific">marine metagenome</name>
    <dbReference type="NCBI Taxonomy" id="408172"/>
    <lineage>
        <taxon>unclassified sequences</taxon>
        <taxon>metagenomes</taxon>
        <taxon>ecological metagenomes</taxon>
    </lineage>
</organism>
<accession>A0A382D2M2</accession>
<evidence type="ECO:0000313" key="1">
    <source>
        <dbReference type="EMBL" id="SVB32575.1"/>
    </source>
</evidence>
<name>A0A382D2M2_9ZZZZ</name>
<gene>
    <name evidence="1" type="ORF">METZ01_LOCUS185429</name>
</gene>
<reference evidence="1" key="1">
    <citation type="submission" date="2018-05" db="EMBL/GenBank/DDBJ databases">
        <authorList>
            <person name="Lanie J.A."/>
            <person name="Ng W.-L."/>
            <person name="Kazmierczak K.M."/>
            <person name="Andrzejewski T.M."/>
            <person name="Davidsen T.M."/>
            <person name="Wayne K.J."/>
            <person name="Tettelin H."/>
            <person name="Glass J.I."/>
            <person name="Rusch D."/>
            <person name="Podicherti R."/>
            <person name="Tsui H.-C.T."/>
            <person name="Winkler M.E."/>
        </authorList>
    </citation>
    <scope>NUCLEOTIDE SEQUENCE</scope>
</reference>
<feature type="non-terminal residue" evidence="1">
    <location>
        <position position="50"/>
    </location>
</feature>
<dbReference type="AlphaFoldDB" id="A0A382D2M2"/>
<proteinExistence type="predicted"/>